<proteinExistence type="predicted"/>
<keyword evidence="3" id="KW-1185">Reference proteome</keyword>
<reference evidence="3" key="1">
    <citation type="submission" date="2017-11" db="EMBL/GenBank/DDBJ databases">
        <authorList>
            <person name="Lima N.C."/>
            <person name="Parody-Merino A.M."/>
            <person name="Battley P.F."/>
            <person name="Fidler A.E."/>
            <person name="Prosdocimi F."/>
        </authorList>
    </citation>
    <scope>NUCLEOTIDE SEQUENCE [LARGE SCALE GENOMIC DNA]</scope>
</reference>
<evidence type="ECO:0000256" key="1">
    <source>
        <dbReference type="SAM" id="MobiDB-lite"/>
    </source>
</evidence>
<organism evidence="2 3">
    <name type="scientific">Limosa lapponica baueri</name>
    <dbReference type="NCBI Taxonomy" id="1758121"/>
    <lineage>
        <taxon>Eukaryota</taxon>
        <taxon>Metazoa</taxon>
        <taxon>Chordata</taxon>
        <taxon>Craniata</taxon>
        <taxon>Vertebrata</taxon>
        <taxon>Euteleostomi</taxon>
        <taxon>Archelosauria</taxon>
        <taxon>Archosauria</taxon>
        <taxon>Dinosauria</taxon>
        <taxon>Saurischia</taxon>
        <taxon>Theropoda</taxon>
        <taxon>Coelurosauria</taxon>
        <taxon>Aves</taxon>
        <taxon>Neognathae</taxon>
        <taxon>Neoaves</taxon>
        <taxon>Charadriiformes</taxon>
        <taxon>Scolopacidae</taxon>
        <taxon>Limosa</taxon>
    </lineage>
</organism>
<name>A0A2I0TGN7_LIMLA</name>
<evidence type="ECO:0008006" key="4">
    <source>
        <dbReference type="Google" id="ProtNLM"/>
    </source>
</evidence>
<evidence type="ECO:0000313" key="2">
    <source>
        <dbReference type="EMBL" id="PKU32964.1"/>
    </source>
</evidence>
<reference evidence="3" key="2">
    <citation type="submission" date="2017-12" db="EMBL/GenBank/DDBJ databases">
        <title>Genome sequence of the Bar-tailed Godwit (Limosa lapponica baueri).</title>
        <authorList>
            <person name="Lima N.C.B."/>
            <person name="Parody-Merino A.M."/>
            <person name="Battley P.F."/>
            <person name="Fidler A.E."/>
            <person name="Prosdocimi F."/>
        </authorList>
    </citation>
    <scope>NUCLEOTIDE SEQUENCE [LARGE SCALE GENOMIC DNA]</scope>
</reference>
<dbReference type="AlphaFoldDB" id="A0A2I0TGN7"/>
<accession>A0A2I0TGN7</accession>
<protein>
    <recommendedName>
        <fullName evidence="4">Rna-directed dna polymerase from mobile element jockey-like</fullName>
    </recommendedName>
</protein>
<evidence type="ECO:0000313" key="3">
    <source>
        <dbReference type="Proteomes" id="UP000233556"/>
    </source>
</evidence>
<dbReference type="Proteomes" id="UP000233556">
    <property type="component" value="Unassembled WGS sequence"/>
</dbReference>
<feature type="region of interest" description="Disordered" evidence="1">
    <location>
        <begin position="1"/>
        <end position="27"/>
    </location>
</feature>
<sequence length="94" mass="10235">MDQAAALHRSLRRGQGTPGLSQQEQARTVRAPEGLSQYNPFSSHLVLTTLFCIAGGKGGIEHRKEFTDDIKLGEVVGMLEGSTAIQKDLNKLEK</sequence>
<gene>
    <name evidence="2" type="ORF">llap_16732</name>
</gene>
<dbReference type="EMBL" id="KZ510633">
    <property type="protein sequence ID" value="PKU32964.1"/>
    <property type="molecule type" value="Genomic_DNA"/>
</dbReference>